<dbReference type="NCBIfam" id="TIGR00229">
    <property type="entry name" value="sensory_box"/>
    <property type="match status" value="2"/>
</dbReference>
<evidence type="ECO:0000259" key="10">
    <source>
        <dbReference type="PROSITE" id="PS50113"/>
    </source>
</evidence>
<dbReference type="RefSeq" id="WP_085885543.1">
    <property type="nucleotide sequence ID" value="NZ_FWFR01000005.1"/>
</dbReference>
<dbReference type="InterPro" id="IPR011006">
    <property type="entry name" value="CheY-like_superfamily"/>
</dbReference>
<protein>
    <recommendedName>
        <fullName evidence="2">histidine kinase</fullName>
        <ecNumber evidence="2">2.7.13.3</ecNumber>
    </recommendedName>
</protein>
<dbReference type="SMART" id="SM00448">
    <property type="entry name" value="REC"/>
    <property type="match status" value="1"/>
</dbReference>
<dbReference type="EC" id="2.7.13.3" evidence="2"/>
<dbReference type="SUPFAM" id="SSF55874">
    <property type="entry name" value="ATPase domain of HSP90 chaperone/DNA topoisomerase II/histidine kinase"/>
    <property type="match status" value="1"/>
</dbReference>
<dbReference type="PANTHER" id="PTHR43065:SF42">
    <property type="entry name" value="TWO-COMPONENT SENSOR PPRA"/>
    <property type="match status" value="1"/>
</dbReference>
<name>A0A1Y5U1K9_9PROT</name>
<dbReference type="SUPFAM" id="SSF55785">
    <property type="entry name" value="PYP-like sensor domain (PAS domain)"/>
    <property type="match status" value="2"/>
</dbReference>
<accession>A0A1Y5U1K9</accession>
<dbReference type="PROSITE" id="PS50109">
    <property type="entry name" value="HIS_KIN"/>
    <property type="match status" value="1"/>
</dbReference>
<dbReference type="InterPro" id="IPR036097">
    <property type="entry name" value="HisK_dim/P_sf"/>
</dbReference>
<feature type="domain" description="PAC" evidence="10">
    <location>
        <begin position="297"/>
        <end position="349"/>
    </location>
</feature>
<dbReference type="Proteomes" id="UP000193200">
    <property type="component" value="Unassembled WGS sequence"/>
</dbReference>
<dbReference type="PROSITE" id="PS50112">
    <property type="entry name" value="PAS"/>
    <property type="match status" value="2"/>
</dbReference>
<dbReference type="Pfam" id="PF08448">
    <property type="entry name" value="PAS_4"/>
    <property type="match status" value="1"/>
</dbReference>
<dbReference type="InterPro" id="IPR000014">
    <property type="entry name" value="PAS"/>
</dbReference>
<feature type="transmembrane region" description="Helical" evidence="6">
    <location>
        <begin position="21"/>
        <end position="42"/>
    </location>
</feature>
<comment type="catalytic activity">
    <reaction evidence="1">
        <text>ATP + protein L-histidine = ADP + protein N-phospho-L-histidine.</text>
        <dbReference type="EC" id="2.7.13.3"/>
    </reaction>
</comment>
<dbReference type="SMART" id="SM00388">
    <property type="entry name" value="HisKA"/>
    <property type="match status" value="1"/>
</dbReference>
<dbReference type="Gene3D" id="3.30.565.10">
    <property type="entry name" value="Histidine kinase-like ATPase, C-terminal domain"/>
    <property type="match status" value="1"/>
</dbReference>
<dbReference type="CDD" id="cd00130">
    <property type="entry name" value="PAS"/>
    <property type="match status" value="2"/>
</dbReference>
<feature type="domain" description="Response regulatory" evidence="8">
    <location>
        <begin position="735"/>
        <end position="852"/>
    </location>
</feature>
<dbReference type="InParanoid" id="A0A1Y5U1K9"/>
<dbReference type="InterPro" id="IPR013656">
    <property type="entry name" value="PAS_4"/>
</dbReference>
<proteinExistence type="predicted"/>
<evidence type="ECO:0000256" key="4">
    <source>
        <dbReference type="PROSITE-ProRule" id="PRU00169"/>
    </source>
</evidence>
<organism evidence="11 12">
    <name type="scientific">Oceanibacterium hippocampi</name>
    <dbReference type="NCBI Taxonomy" id="745714"/>
    <lineage>
        <taxon>Bacteria</taxon>
        <taxon>Pseudomonadati</taxon>
        <taxon>Pseudomonadota</taxon>
        <taxon>Alphaproteobacteria</taxon>
        <taxon>Sneathiellales</taxon>
        <taxon>Sneathiellaceae</taxon>
        <taxon>Oceanibacterium</taxon>
    </lineage>
</organism>
<dbReference type="Gene3D" id="3.30.450.20">
    <property type="entry name" value="PAS domain"/>
    <property type="match status" value="2"/>
</dbReference>
<keyword evidence="12" id="KW-1185">Reference proteome</keyword>
<evidence type="ECO:0000256" key="2">
    <source>
        <dbReference type="ARBA" id="ARBA00012438"/>
    </source>
</evidence>
<keyword evidence="6" id="KW-0472">Membrane</keyword>
<feature type="region of interest" description="Disordered" evidence="5">
    <location>
        <begin position="153"/>
        <end position="180"/>
    </location>
</feature>
<evidence type="ECO:0000259" key="8">
    <source>
        <dbReference type="PROSITE" id="PS50110"/>
    </source>
</evidence>
<keyword evidence="3 4" id="KW-0597">Phosphoprotein</keyword>
<dbReference type="Gene3D" id="3.40.50.2300">
    <property type="match status" value="1"/>
</dbReference>
<dbReference type="InterPro" id="IPR004358">
    <property type="entry name" value="Sig_transdc_His_kin-like_C"/>
</dbReference>
<dbReference type="InterPro" id="IPR000700">
    <property type="entry name" value="PAS-assoc_C"/>
</dbReference>
<evidence type="ECO:0000256" key="1">
    <source>
        <dbReference type="ARBA" id="ARBA00000085"/>
    </source>
</evidence>
<gene>
    <name evidence="11" type="ORF">OCH7691_04204</name>
</gene>
<dbReference type="Pfam" id="PF13188">
    <property type="entry name" value="PAS_8"/>
    <property type="match status" value="1"/>
</dbReference>
<dbReference type="SMART" id="SM00387">
    <property type="entry name" value="HATPase_c"/>
    <property type="match status" value="1"/>
</dbReference>
<dbReference type="PROSITE" id="PS50113">
    <property type="entry name" value="PAC"/>
    <property type="match status" value="1"/>
</dbReference>
<dbReference type="InterPro" id="IPR036890">
    <property type="entry name" value="HATPase_C_sf"/>
</dbReference>
<sequence>MRAGDGDRKTAGDRIPSRAAGSAFAVALGLAALAVCGAGAIAGGRLGLAIGLLGLALLGAVAALRLSAGRSGAVAAIAGEAPLAFDTTLLDYAPTACLITRRNGSFEYANAAYRNLVGAGGGDIPPTLVQLLNDSQPALERLLAHARAALEPGRDEGAERADGRTGDGEGERDPAGHPAPLVIEPGDGRSLSVTVCRHPGAGDLVLWFVDDLSHSPLALELGDERGSIADYLDNAPVGFYSIDPQGRFQFVNATLARWLGWEREDLVGGDVQLRDVLVREAGGGQYVDAFPDERPLTDGERGLRARGGQVLPVHITQTVIRDAAGAKLGSRAVVRELTTEQEWQDLLRRAELHFRRFFDAAPVGIVTLDRDDRVVEGNPALLALLDTTAEKFNRRPIGDYLSGESRQQLGEHLKAVREAAGELPPIEVQIGDAARQRTAQVYARRLAGTNESGGLLLHLIDTSEQKMLELRMVQGQKMQAVGQLAGGVAHDFNNLLTAMIGFCDLLLLRHEPGDQSFSDIMQIKQNANRAANLVRQLLAFSRQQTLRPKVLVLTDVLAELSNLLRRLMGERIALKVVHGRDLGLVRVDQGQFEQVVINLAVNARDAMRDGGDLTIATENLSLERPLSAGGDTIPPGDYVVITVRDTGHGIAKDHFEKIFEPFFTTKEVGAGTGLGLSTVYGIIKQTGGFIVPESTVGAGTTFTIYLPRHQPEAAEVAGEEAGDQRIARDLTGKGTVLLVEDEDPVRLFAARALKNKGYEVLTADSGESALEVVRSHQGHIDLLVSDVVMPQMDGPTLVSHVLHEYPAIKVIFISGYAEDTFRRSFDVELEDIDFLPKPFSLEELAGKVKEVMESRRP</sequence>
<dbReference type="SUPFAM" id="SSF52172">
    <property type="entry name" value="CheY-like"/>
    <property type="match status" value="1"/>
</dbReference>
<dbReference type="InterPro" id="IPR035965">
    <property type="entry name" value="PAS-like_dom_sf"/>
</dbReference>
<dbReference type="CDD" id="cd00082">
    <property type="entry name" value="HisKA"/>
    <property type="match status" value="1"/>
</dbReference>
<evidence type="ECO:0000256" key="3">
    <source>
        <dbReference type="ARBA" id="ARBA00022553"/>
    </source>
</evidence>
<dbReference type="FunCoup" id="A0A1Y5U1K9">
    <property type="interactions" value="241"/>
</dbReference>
<feature type="modified residue" description="4-aspartylphosphate" evidence="4">
    <location>
        <position position="786"/>
    </location>
</feature>
<dbReference type="Gene3D" id="1.10.287.130">
    <property type="match status" value="1"/>
</dbReference>
<dbReference type="InterPro" id="IPR005467">
    <property type="entry name" value="His_kinase_dom"/>
</dbReference>
<feature type="compositionally biased region" description="Basic and acidic residues" evidence="5">
    <location>
        <begin position="153"/>
        <end position="175"/>
    </location>
</feature>
<dbReference type="Pfam" id="PF00512">
    <property type="entry name" value="HisKA"/>
    <property type="match status" value="1"/>
</dbReference>
<evidence type="ECO:0000256" key="5">
    <source>
        <dbReference type="SAM" id="MobiDB-lite"/>
    </source>
</evidence>
<dbReference type="AlphaFoldDB" id="A0A1Y5U1K9"/>
<dbReference type="InterPro" id="IPR001789">
    <property type="entry name" value="Sig_transdc_resp-reg_receiver"/>
</dbReference>
<feature type="domain" description="PAS" evidence="9">
    <location>
        <begin position="224"/>
        <end position="277"/>
    </location>
</feature>
<dbReference type="Pfam" id="PF02518">
    <property type="entry name" value="HATPase_c"/>
    <property type="match status" value="1"/>
</dbReference>
<feature type="domain" description="Histidine kinase" evidence="7">
    <location>
        <begin position="487"/>
        <end position="710"/>
    </location>
</feature>
<feature type="domain" description="PAS" evidence="9">
    <location>
        <begin position="350"/>
        <end position="420"/>
    </location>
</feature>
<dbReference type="PRINTS" id="PR00344">
    <property type="entry name" value="BCTRLSENSOR"/>
</dbReference>
<evidence type="ECO:0000259" key="9">
    <source>
        <dbReference type="PROSITE" id="PS50112"/>
    </source>
</evidence>
<dbReference type="Pfam" id="PF00072">
    <property type="entry name" value="Response_reg"/>
    <property type="match status" value="1"/>
</dbReference>
<dbReference type="FunFam" id="1.10.287.130:FF:000037">
    <property type="entry name" value="Hybrid sensor histidine kinase/response regulator"/>
    <property type="match status" value="1"/>
</dbReference>
<evidence type="ECO:0000259" key="7">
    <source>
        <dbReference type="PROSITE" id="PS50109"/>
    </source>
</evidence>
<dbReference type="SMART" id="SM00091">
    <property type="entry name" value="PAS"/>
    <property type="match status" value="3"/>
</dbReference>
<reference evidence="11 12" key="1">
    <citation type="submission" date="2017-03" db="EMBL/GenBank/DDBJ databases">
        <authorList>
            <person name="Afonso C.L."/>
            <person name="Miller P.J."/>
            <person name="Scott M.A."/>
            <person name="Spackman E."/>
            <person name="Goraichik I."/>
            <person name="Dimitrov K.M."/>
            <person name="Suarez D.L."/>
            <person name="Swayne D.E."/>
        </authorList>
    </citation>
    <scope>NUCLEOTIDE SEQUENCE [LARGE SCALE GENOMIC DNA]</scope>
    <source>
        <strain evidence="11 12">CECT 7691</strain>
    </source>
</reference>
<evidence type="ECO:0000313" key="11">
    <source>
        <dbReference type="EMBL" id="SLN76830.1"/>
    </source>
</evidence>
<evidence type="ECO:0000313" key="12">
    <source>
        <dbReference type="Proteomes" id="UP000193200"/>
    </source>
</evidence>
<evidence type="ECO:0000256" key="6">
    <source>
        <dbReference type="SAM" id="Phobius"/>
    </source>
</evidence>
<dbReference type="InterPro" id="IPR003661">
    <property type="entry name" value="HisK_dim/P_dom"/>
</dbReference>
<dbReference type="InterPro" id="IPR003594">
    <property type="entry name" value="HATPase_dom"/>
</dbReference>
<dbReference type="PANTHER" id="PTHR43065">
    <property type="entry name" value="SENSOR HISTIDINE KINASE"/>
    <property type="match status" value="1"/>
</dbReference>
<dbReference type="GO" id="GO:0000155">
    <property type="term" value="F:phosphorelay sensor kinase activity"/>
    <property type="evidence" value="ECO:0007669"/>
    <property type="project" value="InterPro"/>
</dbReference>
<keyword evidence="6" id="KW-0812">Transmembrane</keyword>
<dbReference type="OrthoDB" id="9796100at2"/>
<dbReference type="PROSITE" id="PS50110">
    <property type="entry name" value="RESPONSE_REGULATORY"/>
    <property type="match status" value="1"/>
</dbReference>
<keyword evidence="6" id="KW-1133">Transmembrane helix</keyword>
<dbReference type="EMBL" id="FWFR01000005">
    <property type="protein sequence ID" value="SLN76830.1"/>
    <property type="molecule type" value="Genomic_DNA"/>
</dbReference>
<dbReference type="SUPFAM" id="SSF47384">
    <property type="entry name" value="Homodimeric domain of signal transducing histidine kinase"/>
    <property type="match status" value="1"/>
</dbReference>